<keyword evidence="1" id="KW-0479">Metal-binding</keyword>
<organism evidence="3">
    <name type="scientific">uncultured Thiotrichaceae bacterium</name>
    <dbReference type="NCBI Taxonomy" id="298394"/>
    <lineage>
        <taxon>Bacteria</taxon>
        <taxon>Pseudomonadati</taxon>
        <taxon>Pseudomonadota</taxon>
        <taxon>Gammaproteobacteria</taxon>
        <taxon>Thiotrichales</taxon>
        <taxon>Thiotrichaceae</taxon>
        <taxon>environmental samples</taxon>
    </lineage>
</organism>
<dbReference type="CDD" id="cd08252">
    <property type="entry name" value="AL_MDR"/>
    <property type="match status" value="1"/>
</dbReference>
<dbReference type="PANTHER" id="PTHR43482">
    <property type="entry name" value="PROTEIN AST1-RELATED"/>
    <property type="match status" value="1"/>
</dbReference>
<dbReference type="SUPFAM" id="SSF50129">
    <property type="entry name" value="GroES-like"/>
    <property type="match status" value="1"/>
</dbReference>
<dbReference type="PANTHER" id="PTHR43482:SF1">
    <property type="entry name" value="PROTEIN AST1-RELATED"/>
    <property type="match status" value="1"/>
</dbReference>
<gene>
    <name evidence="3" type="ORF">HELGO_WM61682</name>
</gene>
<dbReference type="AlphaFoldDB" id="A0A6S6U867"/>
<dbReference type="GO" id="GO:0016829">
    <property type="term" value="F:lyase activity"/>
    <property type="evidence" value="ECO:0007669"/>
    <property type="project" value="UniProtKB-KW"/>
</dbReference>
<feature type="domain" description="Alcohol dehydrogenase-like N-terminal" evidence="2">
    <location>
        <begin position="32"/>
        <end position="109"/>
    </location>
</feature>
<evidence type="ECO:0000313" key="3">
    <source>
        <dbReference type="EMBL" id="CAA6825470.1"/>
    </source>
</evidence>
<comment type="similarity">
    <text evidence="1">Belongs to the zinc-containing alcohol dehydrogenase family. Quinone oxidoreductase subfamily.</text>
</comment>
<keyword evidence="1 3" id="KW-0560">Oxidoreductase</keyword>
<protein>
    <recommendedName>
        <fullName evidence="1">Zinc-type alcohol dehydrogenase-like protein</fullName>
    </recommendedName>
</protein>
<dbReference type="GO" id="GO:0016491">
    <property type="term" value="F:oxidoreductase activity"/>
    <property type="evidence" value="ECO:0007669"/>
    <property type="project" value="UniProtKB-KW"/>
</dbReference>
<evidence type="ECO:0000259" key="2">
    <source>
        <dbReference type="Pfam" id="PF08240"/>
    </source>
</evidence>
<feature type="non-terminal residue" evidence="3">
    <location>
        <position position="212"/>
    </location>
</feature>
<dbReference type="Gene3D" id="3.90.180.10">
    <property type="entry name" value="Medium-chain alcohol dehydrogenases, catalytic domain"/>
    <property type="match status" value="1"/>
</dbReference>
<accession>A0A6S6U867</accession>
<proteinExistence type="inferred from homology"/>
<keyword evidence="3" id="KW-0456">Lyase</keyword>
<dbReference type="Pfam" id="PF08240">
    <property type="entry name" value="ADH_N"/>
    <property type="match status" value="1"/>
</dbReference>
<dbReference type="InterPro" id="IPR013154">
    <property type="entry name" value="ADH-like_N"/>
</dbReference>
<dbReference type="InterPro" id="IPR036291">
    <property type="entry name" value="NAD(P)-bd_dom_sf"/>
</dbReference>
<evidence type="ECO:0000256" key="1">
    <source>
        <dbReference type="RuleBase" id="RU364000"/>
    </source>
</evidence>
<dbReference type="InterPro" id="IPR052585">
    <property type="entry name" value="Lipid_raft_assoc_Zn_ADH"/>
</dbReference>
<sequence>MKAIGYLQSLPIDQQDALMDIELPIPEASGRDLLVKVQAISVNPVDTKIRMRAAGENGQHKILGWDAVGEVVAVGDQAELFKVGDQVWYAGDITRSGSNAEYQLVDERIVGMKPQSVSNVEAAALPLTSITAWELLFDRLDFTPLLPADLAPAGQISNSDNARILIMGAAGGVGSILTQLAKQLTHATVIGTASRPESQAWVKELGADHVIN</sequence>
<keyword evidence="1" id="KW-0862">Zinc</keyword>
<reference evidence="3" key="1">
    <citation type="submission" date="2020-01" db="EMBL/GenBank/DDBJ databases">
        <authorList>
            <person name="Meier V. D."/>
            <person name="Meier V D."/>
        </authorList>
    </citation>
    <scope>NUCLEOTIDE SEQUENCE</scope>
    <source>
        <strain evidence="3">HLG_WM_MAG_08</strain>
    </source>
</reference>
<dbReference type="EMBL" id="CACVAV010000400">
    <property type="protein sequence ID" value="CAA6825470.1"/>
    <property type="molecule type" value="Genomic_DNA"/>
</dbReference>
<dbReference type="InterPro" id="IPR011032">
    <property type="entry name" value="GroES-like_sf"/>
</dbReference>
<dbReference type="GO" id="GO:0008270">
    <property type="term" value="F:zinc ion binding"/>
    <property type="evidence" value="ECO:0007669"/>
    <property type="project" value="InterPro"/>
</dbReference>
<dbReference type="Gene3D" id="3.40.50.720">
    <property type="entry name" value="NAD(P)-binding Rossmann-like Domain"/>
    <property type="match status" value="1"/>
</dbReference>
<name>A0A6S6U867_9GAMM</name>
<dbReference type="NCBIfam" id="TIGR02817">
    <property type="entry name" value="adh_fam_1"/>
    <property type="match status" value="1"/>
</dbReference>
<dbReference type="SUPFAM" id="SSF51735">
    <property type="entry name" value="NAD(P)-binding Rossmann-fold domains"/>
    <property type="match status" value="1"/>
</dbReference>
<dbReference type="InterPro" id="IPR014182">
    <property type="entry name" value="ADH_Zn_typ-1"/>
</dbReference>